<dbReference type="AlphaFoldDB" id="A0AAD7Z5H6"/>
<reference evidence="2" key="2">
    <citation type="submission" date="2023-05" db="EMBL/GenBank/DDBJ databases">
        <authorList>
            <person name="Fouks B."/>
        </authorList>
    </citation>
    <scope>NUCLEOTIDE SEQUENCE</scope>
    <source>
        <strain evidence="2">Stay&amp;Tobe</strain>
        <tissue evidence="2">Testes</tissue>
    </source>
</reference>
<dbReference type="Proteomes" id="UP001233999">
    <property type="component" value="Unassembled WGS sequence"/>
</dbReference>
<keyword evidence="1" id="KW-0472">Membrane</keyword>
<reference evidence="2" key="1">
    <citation type="journal article" date="2023" name="IScience">
        <title>Live-bearing cockroach genome reveals convergent evolutionary mechanisms linked to viviparity in insects and beyond.</title>
        <authorList>
            <person name="Fouks B."/>
            <person name="Harrison M.C."/>
            <person name="Mikhailova A.A."/>
            <person name="Marchal E."/>
            <person name="English S."/>
            <person name="Carruthers M."/>
            <person name="Jennings E.C."/>
            <person name="Chiamaka E.L."/>
            <person name="Frigard R.A."/>
            <person name="Pippel M."/>
            <person name="Attardo G.M."/>
            <person name="Benoit J.B."/>
            <person name="Bornberg-Bauer E."/>
            <person name="Tobe S.S."/>
        </authorList>
    </citation>
    <scope>NUCLEOTIDE SEQUENCE</scope>
    <source>
        <strain evidence="2">Stay&amp;Tobe</strain>
    </source>
</reference>
<feature type="non-terminal residue" evidence="2">
    <location>
        <position position="81"/>
    </location>
</feature>
<keyword evidence="1" id="KW-1133">Transmembrane helix</keyword>
<keyword evidence="3" id="KW-1185">Reference proteome</keyword>
<proteinExistence type="predicted"/>
<gene>
    <name evidence="2" type="ORF">L9F63_008494</name>
</gene>
<evidence type="ECO:0000313" key="2">
    <source>
        <dbReference type="EMBL" id="KAJ9574080.1"/>
    </source>
</evidence>
<sequence length="81" mass="9175">SLFQILSHMFSHNSTILFLFLIGTNFLPFLSAEKGNDRNISLVFMFSFKLCQAVGFEVDYHSNSGRESLYCSCSGKWLLPA</sequence>
<dbReference type="EMBL" id="JASPKZ010010655">
    <property type="protein sequence ID" value="KAJ9574080.1"/>
    <property type="molecule type" value="Genomic_DNA"/>
</dbReference>
<accession>A0AAD7Z5H6</accession>
<name>A0AAD7Z5H6_DIPPU</name>
<feature type="transmembrane region" description="Helical" evidence="1">
    <location>
        <begin position="12"/>
        <end position="30"/>
    </location>
</feature>
<feature type="non-terminal residue" evidence="2">
    <location>
        <position position="1"/>
    </location>
</feature>
<evidence type="ECO:0000256" key="1">
    <source>
        <dbReference type="SAM" id="Phobius"/>
    </source>
</evidence>
<evidence type="ECO:0000313" key="3">
    <source>
        <dbReference type="Proteomes" id="UP001233999"/>
    </source>
</evidence>
<comment type="caution">
    <text evidence="2">The sequence shown here is derived from an EMBL/GenBank/DDBJ whole genome shotgun (WGS) entry which is preliminary data.</text>
</comment>
<organism evidence="2 3">
    <name type="scientific">Diploptera punctata</name>
    <name type="common">Pacific beetle cockroach</name>
    <dbReference type="NCBI Taxonomy" id="6984"/>
    <lineage>
        <taxon>Eukaryota</taxon>
        <taxon>Metazoa</taxon>
        <taxon>Ecdysozoa</taxon>
        <taxon>Arthropoda</taxon>
        <taxon>Hexapoda</taxon>
        <taxon>Insecta</taxon>
        <taxon>Pterygota</taxon>
        <taxon>Neoptera</taxon>
        <taxon>Polyneoptera</taxon>
        <taxon>Dictyoptera</taxon>
        <taxon>Blattodea</taxon>
        <taxon>Blaberoidea</taxon>
        <taxon>Blaberidae</taxon>
        <taxon>Diplopterinae</taxon>
        <taxon>Diploptera</taxon>
    </lineage>
</organism>
<protein>
    <submittedName>
        <fullName evidence="2">Uncharacterized protein</fullName>
    </submittedName>
</protein>
<keyword evidence="1" id="KW-0812">Transmembrane</keyword>